<dbReference type="KEGG" id="cmp:Cha6605_3356"/>
<dbReference type="AlphaFoldDB" id="K9UI91"/>
<dbReference type="EMBL" id="CP003600">
    <property type="protein sequence ID" value="AFY94358.1"/>
    <property type="molecule type" value="Genomic_DNA"/>
</dbReference>
<evidence type="ECO:0008006" key="4">
    <source>
        <dbReference type="Google" id="ProtNLM"/>
    </source>
</evidence>
<proteinExistence type="predicted"/>
<organism evidence="2 3">
    <name type="scientific">Chamaesiphon minutus (strain ATCC 27169 / PCC 6605)</name>
    <dbReference type="NCBI Taxonomy" id="1173020"/>
    <lineage>
        <taxon>Bacteria</taxon>
        <taxon>Bacillati</taxon>
        <taxon>Cyanobacteriota</taxon>
        <taxon>Cyanophyceae</taxon>
        <taxon>Gomontiellales</taxon>
        <taxon>Chamaesiphonaceae</taxon>
        <taxon>Chamaesiphon</taxon>
    </lineage>
</organism>
<evidence type="ECO:0000313" key="2">
    <source>
        <dbReference type="EMBL" id="AFY94358.1"/>
    </source>
</evidence>
<feature type="signal peptide" evidence="1">
    <location>
        <begin position="1"/>
        <end position="25"/>
    </location>
</feature>
<reference evidence="2 3" key="1">
    <citation type="submission" date="2012-05" db="EMBL/GenBank/DDBJ databases">
        <title>Finished chromosome of genome of Chamaesiphon sp. PCC 6605.</title>
        <authorList>
            <consortium name="US DOE Joint Genome Institute"/>
            <person name="Gugger M."/>
            <person name="Coursin T."/>
            <person name="Rippka R."/>
            <person name="Tandeau De Marsac N."/>
            <person name="Huntemann M."/>
            <person name="Wei C.-L."/>
            <person name="Han J."/>
            <person name="Detter J.C."/>
            <person name="Han C."/>
            <person name="Tapia R."/>
            <person name="Chen A."/>
            <person name="Kyrpides N."/>
            <person name="Mavromatis K."/>
            <person name="Markowitz V."/>
            <person name="Szeto E."/>
            <person name="Ivanova N."/>
            <person name="Pagani I."/>
            <person name="Pati A."/>
            <person name="Goodwin L."/>
            <person name="Nordberg H.P."/>
            <person name="Cantor M.N."/>
            <person name="Hua S.X."/>
            <person name="Woyke T."/>
            <person name="Kerfeld C.A."/>
        </authorList>
    </citation>
    <scope>NUCLEOTIDE SEQUENCE [LARGE SCALE GENOMIC DNA]</scope>
    <source>
        <strain evidence="3">ATCC 27169 / PCC 6605</strain>
    </source>
</reference>
<dbReference type="RefSeq" id="WP_015160493.1">
    <property type="nucleotide sequence ID" value="NC_019697.1"/>
</dbReference>
<accession>K9UI91</accession>
<evidence type="ECO:0000313" key="3">
    <source>
        <dbReference type="Proteomes" id="UP000010366"/>
    </source>
</evidence>
<dbReference type="Proteomes" id="UP000010366">
    <property type="component" value="Chromosome"/>
</dbReference>
<gene>
    <name evidence="2" type="ORF">Cha6605_3356</name>
</gene>
<dbReference type="OrthoDB" id="9821790at2"/>
<protein>
    <recommendedName>
        <fullName evidence="4">DUF4136 domain-containing protein</fullName>
    </recommendedName>
</protein>
<keyword evidence="3" id="KW-1185">Reference proteome</keyword>
<dbReference type="HOGENOM" id="CLU_1313591_0_0_3"/>
<feature type="chain" id="PRO_5003937189" description="DUF4136 domain-containing protein" evidence="1">
    <location>
        <begin position="26"/>
        <end position="209"/>
    </location>
</feature>
<sequence>MCKKLSRLLLLLLCGCTHTPIESSAQSQTQAPLPNLTAVMQAQTVEIYNDWNGYSDITPILRRYKLRLERQKFVGNAHIAVGGYGAAGIHQQQTTRVAIPADVSKKFLATLAQTPLQVGVYQPRNLRHDDYPSIEIKVIISPQQQVTFSSRSQASNYIPWKVTVTRANTTAAYISNSPIPDRALQVLKPYLASSGIDRIIEQRRYKRKK</sequence>
<keyword evidence="1" id="KW-0732">Signal</keyword>
<evidence type="ECO:0000256" key="1">
    <source>
        <dbReference type="SAM" id="SignalP"/>
    </source>
</evidence>
<name>K9UI91_CHAP6</name>